<reference evidence="1" key="1">
    <citation type="journal article" date="2007" name="Science">
        <title>Draft genome of the filarial nematode parasite Brugia malayi.</title>
        <authorList>
            <person name="Ghedin E."/>
            <person name="Wang S."/>
            <person name="Spiro D."/>
            <person name="Caler E."/>
            <person name="Zhao Q."/>
            <person name="Crabtree J."/>
            <person name="Allen J.E."/>
            <person name="Delcher A.L."/>
            <person name="Guiliano D.B."/>
            <person name="Miranda-Saavedra D."/>
            <person name="Angiuoli S.V."/>
            <person name="Creasy T."/>
            <person name="Amedeo P."/>
            <person name="Haas B."/>
            <person name="El-Sayed N.M."/>
            <person name="Wortman J.R."/>
            <person name="Feldblyum T."/>
            <person name="Tallon L."/>
            <person name="Schatz M."/>
            <person name="Shumway M."/>
            <person name="Koo H."/>
            <person name="Salzberg S.L."/>
            <person name="Schobel S."/>
            <person name="Pertea M."/>
            <person name="Pop M."/>
            <person name="White O."/>
            <person name="Barton G.J."/>
            <person name="Carlow C.K."/>
            <person name="Crawford M.J."/>
            <person name="Daub J."/>
            <person name="Dimmic M.W."/>
            <person name="Estes C.F."/>
            <person name="Foster J.M."/>
            <person name="Ganatra M."/>
            <person name="Gregory W.F."/>
            <person name="Johnson N.M."/>
            <person name="Jin J."/>
            <person name="Komuniecki R."/>
            <person name="Korf I."/>
            <person name="Kumar S."/>
            <person name="Laney S."/>
            <person name="Li B.W."/>
            <person name="Li W."/>
            <person name="Lindblom T.H."/>
            <person name="Lustigman S."/>
            <person name="Ma D."/>
            <person name="Maina C.V."/>
            <person name="Martin D.M."/>
            <person name="McCarter J.P."/>
            <person name="McReynolds L."/>
            <person name="Mitreva M."/>
            <person name="Nutman T.B."/>
            <person name="Parkinson J."/>
            <person name="Peregrin-Alvarez J.M."/>
            <person name="Poole C."/>
            <person name="Ren Q."/>
            <person name="Saunders L."/>
            <person name="Sluder A.E."/>
            <person name="Smith K."/>
            <person name="Stanke M."/>
            <person name="Unnasch T.R."/>
            <person name="Ware J."/>
            <person name="Wei A.D."/>
            <person name="Weil G."/>
            <person name="Williams D.J."/>
            <person name="Zhang Y."/>
            <person name="Williams S.A."/>
            <person name="Fraser-Liggett C."/>
            <person name="Slatko B."/>
            <person name="Blaxter M.L."/>
            <person name="Scott A.L."/>
        </authorList>
    </citation>
    <scope>NUCLEOTIDE SEQUENCE</scope>
    <source>
        <strain evidence="1">FR3</strain>
    </source>
</reference>
<gene>
    <name evidence="1" type="primary">Bm2662</name>
    <name evidence="1" type="ORF">BM_Bm2662</name>
</gene>
<reference evidence="1" key="2">
    <citation type="submission" date="2012-12" db="EMBL/GenBank/DDBJ databases">
        <authorList>
            <consortium name="WormBase Consortium"/>
            <person name="Ghedin E."/>
            <person name="Paulini M."/>
        </authorList>
    </citation>
    <scope>NUCLEOTIDE SEQUENCE</scope>
    <source>
        <strain evidence="1">FR3</strain>
    </source>
</reference>
<accession>A0A1I9GE96</accession>
<dbReference type="AlphaFoldDB" id="A0A1I9GE96"/>
<sequence length="36" mass="4258">MIELIIMGKCMGYFPENFRMIYFLVENCINAVLIID</sequence>
<name>A0A1I9GE96_BRUMA</name>
<proteinExistence type="predicted"/>
<organism evidence="1">
    <name type="scientific">Brugia malayi</name>
    <name type="common">Filarial nematode worm</name>
    <dbReference type="NCBI Taxonomy" id="6279"/>
    <lineage>
        <taxon>Eukaryota</taxon>
        <taxon>Metazoa</taxon>
        <taxon>Ecdysozoa</taxon>
        <taxon>Nematoda</taxon>
        <taxon>Chromadorea</taxon>
        <taxon>Rhabditida</taxon>
        <taxon>Spirurina</taxon>
        <taxon>Spiruromorpha</taxon>
        <taxon>Filarioidea</taxon>
        <taxon>Onchocercidae</taxon>
        <taxon>Brugia</taxon>
    </lineage>
</organism>
<dbReference type="EMBL" id="LN856867">
    <property type="protein sequence ID" value="CTP80900.1"/>
    <property type="molecule type" value="Genomic_DNA"/>
</dbReference>
<evidence type="ECO:0000313" key="1">
    <source>
        <dbReference type="EMBL" id="CTP80900.1"/>
    </source>
</evidence>
<protein>
    <submittedName>
        <fullName evidence="1">Bm2662</fullName>
    </submittedName>
</protein>